<evidence type="ECO:0000259" key="3">
    <source>
        <dbReference type="Pfam" id="PF08205"/>
    </source>
</evidence>
<dbReference type="Pfam" id="PF08205">
    <property type="entry name" value="C2-set_2"/>
    <property type="match status" value="1"/>
</dbReference>
<feature type="transmembrane region" description="Helical" evidence="2">
    <location>
        <begin position="205"/>
        <end position="226"/>
    </location>
</feature>
<dbReference type="STRING" id="8078.ENSFHEP00000004635"/>
<evidence type="ECO:0000313" key="4">
    <source>
        <dbReference type="Ensembl" id="ENSFHEP00000004635.1"/>
    </source>
</evidence>
<accession>A0A3Q2NZA8</accession>
<protein>
    <recommendedName>
        <fullName evidence="3">CD80-like immunoglobulin C2-set domain-containing protein</fullName>
    </recommendedName>
</protein>
<keyword evidence="1" id="KW-1015">Disulfide bond</keyword>
<dbReference type="AlphaFoldDB" id="A0A3Q2NZA8"/>
<dbReference type="Gene3D" id="2.60.40.10">
    <property type="entry name" value="Immunoglobulins"/>
    <property type="match status" value="2"/>
</dbReference>
<dbReference type="InterPro" id="IPR047012">
    <property type="entry name" value="ICAM_VCAM"/>
</dbReference>
<reference evidence="4" key="1">
    <citation type="submission" date="2025-08" db="UniProtKB">
        <authorList>
            <consortium name="Ensembl"/>
        </authorList>
    </citation>
    <scope>IDENTIFICATION</scope>
</reference>
<feature type="domain" description="CD80-like immunoglobulin C2-set" evidence="3">
    <location>
        <begin position="107"/>
        <end position="177"/>
    </location>
</feature>
<dbReference type="InterPro" id="IPR036179">
    <property type="entry name" value="Ig-like_dom_sf"/>
</dbReference>
<sequence length="284" mass="31591">KCYKPVLTPSTLVVKYGDPASTRCVACQQACLPVNETIIAVEASVGKTTKDGTTLTWTVDRLTQWDLTPKCFYTDVNNHQCLTHLPVIVYQPPENVSISLNHTGPLTEHTEYILQCSVLNVAPAGNLVVTFYRGQTQLGQKRATSTSKKPVNESFTLSFNASKEDNGAQFWCEAKLELGADGPQPPPVVKSDSLTATVHCKFKPLFLFIVMISTANENMAFWIIIYNRPIDNIFIIEITAQVTFNVNVKGELSHGEFPKFETFLGNELHYFFSSITTAVTVWVF</sequence>
<dbReference type="GeneTree" id="ENSGT00940000159005"/>
<dbReference type="Proteomes" id="UP000265000">
    <property type="component" value="Unplaced"/>
</dbReference>
<keyword evidence="2" id="KW-0812">Transmembrane</keyword>
<dbReference type="GO" id="GO:0007155">
    <property type="term" value="P:cell adhesion"/>
    <property type="evidence" value="ECO:0007669"/>
    <property type="project" value="InterPro"/>
</dbReference>
<name>A0A3Q2NZA8_FUNHE</name>
<proteinExistence type="predicted"/>
<dbReference type="InterPro" id="IPR013783">
    <property type="entry name" value="Ig-like_fold"/>
</dbReference>
<dbReference type="GO" id="GO:0005178">
    <property type="term" value="F:integrin binding"/>
    <property type="evidence" value="ECO:0007669"/>
    <property type="project" value="InterPro"/>
</dbReference>
<dbReference type="Ensembl" id="ENSFHET00000008523.1">
    <property type="protein sequence ID" value="ENSFHEP00000004635.1"/>
    <property type="gene ID" value="ENSFHEG00000005543.1"/>
</dbReference>
<organism evidence="4 5">
    <name type="scientific">Fundulus heteroclitus</name>
    <name type="common">Killifish</name>
    <name type="synonym">Mummichog</name>
    <dbReference type="NCBI Taxonomy" id="8078"/>
    <lineage>
        <taxon>Eukaryota</taxon>
        <taxon>Metazoa</taxon>
        <taxon>Chordata</taxon>
        <taxon>Craniata</taxon>
        <taxon>Vertebrata</taxon>
        <taxon>Euteleostomi</taxon>
        <taxon>Actinopterygii</taxon>
        <taxon>Neopterygii</taxon>
        <taxon>Teleostei</taxon>
        <taxon>Neoteleostei</taxon>
        <taxon>Acanthomorphata</taxon>
        <taxon>Ovalentaria</taxon>
        <taxon>Atherinomorphae</taxon>
        <taxon>Cyprinodontiformes</taxon>
        <taxon>Fundulidae</taxon>
        <taxon>Fundulus</taxon>
    </lineage>
</organism>
<dbReference type="SUPFAM" id="SSF48726">
    <property type="entry name" value="Immunoglobulin"/>
    <property type="match status" value="1"/>
</dbReference>
<keyword evidence="2" id="KW-1133">Transmembrane helix</keyword>
<evidence type="ECO:0000313" key="5">
    <source>
        <dbReference type="Proteomes" id="UP000265000"/>
    </source>
</evidence>
<dbReference type="InterPro" id="IPR013162">
    <property type="entry name" value="CD80_C2-set"/>
</dbReference>
<keyword evidence="5" id="KW-1185">Reference proteome</keyword>
<keyword evidence="2" id="KW-0472">Membrane</keyword>
<reference evidence="4" key="2">
    <citation type="submission" date="2025-09" db="UniProtKB">
        <authorList>
            <consortium name="Ensembl"/>
        </authorList>
    </citation>
    <scope>IDENTIFICATION</scope>
</reference>
<dbReference type="PANTHER" id="PTHR13771">
    <property type="entry name" value="INTERCELLULAR ADHESION MOLECULE"/>
    <property type="match status" value="1"/>
</dbReference>
<evidence type="ECO:0000256" key="2">
    <source>
        <dbReference type="SAM" id="Phobius"/>
    </source>
</evidence>
<evidence type="ECO:0000256" key="1">
    <source>
        <dbReference type="ARBA" id="ARBA00023157"/>
    </source>
</evidence>
<dbReference type="PANTHER" id="PTHR13771:SF9">
    <property type="entry name" value="INTERCELLULAR ADHESION MOLECULE 5"/>
    <property type="match status" value="1"/>
</dbReference>